<proteinExistence type="predicted"/>
<dbReference type="STRING" id="1123062.SAMN02745775_1116"/>
<dbReference type="Pfam" id="PF13692">
    <property type="entry name" value="Glyco_trans_1_4"/>
    <property type="match status" value="1"/>
</dbReference>
<dbReference type="AlphaFoldDB" id="A0A1I4DGV3"/>
<evidence type="ECO:0000313" key="3">
    <source>
        <dbReference type="Proteomes" id="UP000199473"/>
    </source>
</evidence>
<dbReference type="PANTHER" id="PTHR12526">
    <property type="entry name" value="GLYCOSYLTRANSFERASE"/>
    <property type="match status" value="1"/>
</dbReference>
<sequence length="439" mass="47103">MTKVDPMLDTTTARPAPVPTAAPPPRRSLIIAAPWPYHPGCGIGGGVLCFQLLERLAARYAIHFIAFDQVPHDAEGGRRALSRLCASVTLLPVPAASGGLADKGGQFTQVLLRQPREVRGMASPAMARAIAERAATTDADAVLLQFPQMAQYAGDCGDLPVVIDTQDVALVSRFREWRCATGRGRRLARLVAWLAWLRYELHWYARADGLLALSDNDQGVLRSFFPDTPCLLSPVAAEIRPRAPGRGRDGYAAFIGNFDHAPNRDALEWLLAAIWPAVRRELPEMELHIAGPGIPAFAAEHVAAGVVVRGFVESLDDFYGDARVALVPYRFGGGTKIKALDAMARFCPVVATPIGAEGLGVTPGVEMEVAIDAASFAASVVRVSGSDALATRLAEAAQQHLARHFSWDSKVRRLSAMLEEIGAARRARSGRVVREGVGG</sequence>
<dbReference type="GO" id="GO:0016757">
    <property type="term" value="F:glycosyltransferase activity"/>
    <property type="evidence" value="ECO:0007669"/>
    <property type="project" value="TreeGrafter"/>
</dbReference>
<keyword evidence="3" id="KW-1185">Reference proteome</keyword>
<organism evidence="2 3">
    <name type="scientific">Falsiroseomonas stagni DSM 19981</name>
    <dbReference type="NCBI Taxonomy" id="1123062"/>
    <lineage>
        <taxon>Bacteria</taxon>
        <taxon>Pseudomonadati</taxon>
        <taxon>Pseudomonadota</taxon>
        <taxon>Alphaproteobacteria</taxon>
        <taxon>Acetobacterales</taxon>
        <taxon>Roseomonadaceae</taxon>
        <taxon>Falsiroseomonas</taxon>
    </lineage>
</organism>
<feature type="region of interest" description="Disordered" evidence="1">
    <location>
        <begin position="1"/>
        <end position="23"/>
    </location>
</feature>
<dbReference type="SUPFAM" id="SSF53756">
    <property type="entry name" value="UDP-Glycosyltransferase/glycogen phosphorylase"/>
    <property type="match status" value="1"/>
</dbReference>
<dbReference type="Gene3D" id="3.40.50.2000">
    <property type="entry name" value="Glycogen Phosphorylase B"/>
    <property type="match status" value="2"/>
</dbReference>
<dbReference type="EMBL" id="FOSQ01000011">
    <property type="protein sequence ID" value="SFK92838.1"/>
    <property type="molecule type" value="Genomic_DNA"/>
</dbReference>
<dbReference type="CDD" id="cd03801">
    <property type="entry name" value="GT4_PimA-like"/>
    <property type="match status" value="1"/>
</dbReference>
<accession>A0A1I4DGV3</accession>
<dbReference type="PANTHER" id="PTHR12526:SF600">
    <property type="entry name" value="GLYCOSYL TRANSFERASE GROUP 1"/>
    <property type="match status" value="1"/>
</dbReference>
<dbReference type="Proteomes" id="UP000199473">
    <property type="component" value="Unassembled WGS sequence"/>
</dbReference>
<protein>
    <submittedName>
        <fullName evidence="2">Glycosyl transferases group 1</fullName>
    </submittedName>
</protein>
<evidence type="ECO:0000313" key="2">
    <source>
        <dbReference type="EMBL" id="SFK92838.1"/>
    </source>
</evidence>
<name>A0A1I4DGV3_9PROT</name>
<reference evidence="2 3" key="1">
    <citation type="submission" date="2016-10" db="EMBL/GenBank/DDBJ databases">
        <authorList>
            <person name="de Groot N.N."/>
        </authorList>
    </citation>
    <scope>NUCLEOTIDE SEQUENCE [LARGE SCALE GENOMIC DNA]</scope>
    <source>
        <strain evidence="2 3">DSM 19981</strain>
    </source>
</reference>
<gene>
    <name evidence="2" type="ORF">SAMN02745775_1116</name>
</gene>
<keyword evidence="2" id="KW-0808">Transferase</keyword>
<evidence type="ECO:0000256" key="1">
    <source>
        <dbReference type="SAM" id="MobiDB-lite"/>
    </source>
</evidence>